<accession>A0ABN3KZH9</accession>
<dbReference type="Pfam" id="PF20680">
    <property type="entry name" value="DUF6817"/>
    <property type="match status" value="1"/>
</dbReference>
<dbReference type="InterPro" id="IPR049202">
    <property type="entry name" value="DUF6817"/>
</dbReference>
<evidence type="ECO:0000313" key="3">
    <source>
        <dbReference type="Proteomes" id="UP001501777"/>
    </source>
</evidence>
<evidence type="ECO:0000259" key="1">
    <source>
        <dbReference type="Pfam" id="PF20680"/>
    </source>
</evidence>
<dbReference type="Proteomes" id="UP001501777">
    <property type="component" value="Unassembled WGS sequence"/>
</dbReference>
<protein>
    <recommendedName>
        <fullName evidence="1">DUF6817 domain-containing protein</fullName>
    </recommendedName>
</protein>
<sequence>MPPARRQPPSGGSTQAAIEEFLRGHGADRLPHPGGTLLQHLLRVQQLLAAWGAGPDVQTAGLCHATYGTDGFATALLPLTERATLVALIGESAEALVHLYAGCDRATVYPRIDGTAAVTFRDRFTGREHQPSPADLRAFLEITAANELDVLAHNAELAEQHGPGLYGFLKRAGTLLSPAAQDAVDRQLGHLP</sequence>
<dbReference type="EMBL" id="BAAASG010000002">
    <property type="protein sequence ID" value="GAA2475078.1"/>
    <property type="molecule type" value="Genomic_DNA"/>
</dbReference>
<feature type="domain" description="DUF6817" evidence="1">
    <location>
        <begin position="21"/>
        <end position="105"/>
    </location>
</feature>
<proteinExistence type="predicted"/>
<gene>
    <name evidence="2" type="ORF">GCM10010276_08160</name>
</gene>
<keyword evidence="3" id="KW-1185">Reference proteome</keyword>
<dbReference type="RefSeq" id="WP_344398614.1">
    <property type="nucleotide sequence ID" value="NZ_BAAASG010000002.1"/>
</dbReference>
<reference evidence="2 3" key="1">
    <citation type="journal article" date="2019" name="Int. J. Syst. Evol. Microbiol.">
        <title>The Global Catalogue of Microorganisms (GCM) 10K type strain sequencing project: providing services to taxonomists for standard genome sequencing and annotation.</title>
        <authorList>
            <consortium name="The Broad Institute Genomics Platform"/>
            <consortium name="The Broad Institute Genome Sequencing Center for Infectious Disease"/>
            <person name="Wu L."/>
            <person name="Ma J."/>
        </authorList>
    </citation>
    <scope>NUCLEOTIDE SEQUENCE [LARGE SCALE GENOMIC DNA]</scope>
    <source>
        <strain evidence="2 3">JCM 4395</strain>
    </source>
</reference>
<name>A0ABN3KZH9_STRLO</name>
<organism evidence="2 3">
    <name type="scientific">Streptomyces longisporus</name>
    <dbReference type="NCBI Taxonomy" id="1948"/>
    <lineage>
        <taxon>Bacteria</taxon>
        <taxon>Bacillati</taxon>
        <taxon>Actinomycetota</taxon>
        <taxon>Actinomycetes</taxon>
        <taxon>Kitasatosporales</taxon>
        <taxon>Streptomycetaceae</taxon>
        <taxon>Streptomyces</taxon>
    </lineage>
</organism>
<comment type="caution">
    <text evidence="2">The sequence shown here is derived from an EMBL/GenBank/DDBJ whole genome shotgun (WGS) entry which is preliminary data.</text>
</comment>
<evidence type="ECO:0000313" key="2">
    <source>
        <dbReference type="EMBL" id="GAA2475078.1"/>
    </source>
</evidence>